<gene>
    <name evidence="1" type="ORF">QLQ84_07450</name>
</gene>
<dbReference type="RefSeq" id="WP_282721127.1">
    <property type="nucleotide sequence ID" value="NZ_JASCQO010000034.1"/>
</dbReference>
<sequence length="69" mass="7977">MVFFGEPGRDGKRGPHTNLWNQAKKKTGLETSAFTTYAYRDEAMIRTIAERVEAFYEELERRMAMVMAA</sequence>
<keyword evidence="2" id="KW-1185">Reference proteome</keyword>
<name>A0ABT6VI28_9GAMM</name>
<organism evidence="1 2">
    <name type="scientific">Halomonas kalidii</name>
    <dbReference type="NCBI Taxonomy" id="3043293"/>
    <lineage>
        <taxon>Bacteria</taxon>
        <taxon>Pseudomonadati</taxon>
        <taxon>Pseudomonadota</taxon>
        <taxon>Gammaproteobacteria</taxon>
        <taxon>Oceanospirillales</taxon>
        <taxon>Halomonadaceae</taxon>
        <taxon>Halomonas</taxon>
    </lineage>
</organism>
<accession>A0ABT6VI28</accession>
<comment type="caution">
    <text evidence="1">The sequence shown here is derived from an EMBL/GenBank/DDBJ whole genome shotgun (WGS) entry which is preliminary data.</text>
</comment>
<evidence type="ECO:0000313" key="1">
    <source>
        <dbReference type="EMBL" id="MDI5933626.1"/>
    </source>
</evidence>
<dbReference type="Proteomes" id="UP001244242">
    <property type="component" value="Unassembled WGS sequence"/>
</dbReference>
<protein>
    <submittedName>
        <fullName evidence="1">Uncharacterized protein</fullName>
    </submittedName>
</protein>
<proteinExistence type="predicted"/>
<dbReference type="EMBL" id="JASCQO010000034">
    <property type="protein sequence ID" value="MDI5933626.1"/>
    <property type="molecule type" value="Genomic_DNA"/>
</dbReference>
<evidence type="ECO:0000313" key="2">
    <source>
        <dbReference type="Proteomes" id="UP001244242"/>
    </source>
</evidence>
<reference evidence="1 2" key="1">
    <citation type="submission" date="2023-04" db="EMBL/GenBank/DDBJ databases">
        <title>Halomonas strains isolated from rhizosphere soil.</title>
        <authorList>
            <person name="Xu L."/>
            <person name="Sun J.-Q."/>
        </authorList>
    </citation>
    <scope>NUCLEOTIDE SEQUENCE [LARGE SCALE GENOMIC DNA]</scope>
    <source>
        <strain evidence="1 2">LN1S58</strain>
    </source>
</reference>